<organism evidence="2 3">
    <name type="scientific">Devosia aurantiaca</name>
    <dbReference type="NCBI Taxonomy" id="2714858"/>
    <lineage>
        <taxon>Bacteria</taxon>
        <taxon>Pseudomonadati</taxon>
        <taxon>Pseudomonadota</taxon>
        <taxon>Alphaproteobacteria</taxon>
        <taxon>Hyphomicrobiales</taxon>
        <taxon>Devosiaceae</taxon>
        <taxon>Devosia</taxon>
    </lineage>
</organism>
<evidence type="ECO:0000313" key="3">
    <source>
        <dbReference type="Proteomes" id="UP000474802"/>
    </source>
</evidence>
<keyword evidence="3" id="KW-1185">Reference proteome</keyword>
<protein>
    <submittedName>
        <fullName evidence="2">Uncharacterized protein</fullName>
    </submittedName>
</protein>
<dbReference type="EMBL" id="JAALFG010000001">
    <property type="protein sequence ID" value="NGP16959.1"/>
    <property type="molecule type" value="Genomic_DNA"/>
</dbReference>
<gene>
    <name evidence="2" type="ORF">G5575_03990</name>
</gene>
<comment type="caution">
    <text evidence="2">The sequence shown here is derived from an EMBL/GenBank/DDBJ whole genome shotgun (WGS) entry which is preliminary data.</text>
</comment>
<reference evidence="2 3" key="2">
    <citation type="submission" date="2020-03" db="EMBL/GenBank/DDBJ databases">
        <title>Devosia chinhatensis sp. nov., isolated from a hexachlorocyclohexane (HCH) dump site in India.</title>
        <authorList>
            <person name="Kumar M."/>
            <person name="Lal R."/>
        </authorList>
    </citation>
    <scope>NUCLEOTIDE SEQUENCE [LARGE SCALE GENOMIC DNA]</scope>
    <source>
        <strain evidence="2 3">H239</strain>
    </source>
</reference>
<accession>A0A6M1SAH9</accession>
<dbReference type="RefSeq" id="WP_164533185.1">
    <property type="nucleotide sequence ID" value="NZ_JAALFG010000001.1"/>
</dbReference>
<feature type="region of interest" description="Disordered" evidence="1">
    <location>
        <begin position="35"/>
        <end position="63"/>
    </location>
</feature>
<evidence type="ECO:0000256" key="1">
    <source>
        <dbReference type="SAM" id="MobiDB-lite"/>
    </source>
</evidence>
<dbReference type="AlphaFoldDB" id="A0A6M1SAH9"/>
<dbReference type="Proteomes" id="UP000474802">
    <property type="component" value="Unassembled WGS sequence"/>
</dbReference>
<feature type="compositionally biased region" description="Basic and acidic residues" evidence="1">
    <location>
        <begin position="43"/>
        <end position="53"/>
    </location>
</feature>
<sequence length="63" mass="6675">MLDQIVPALPIQEIAHHNHAHGVVGIAEEGGAILAHLGPNNDRQSRNGKDGQEPKPVATGEIR</sequence>
<evidence type="ECO:0000313" key="2">
    <source>
        <dbReference type="EMBL" id="NGP16959.1"/>
    </source>
</evidence>
<proteinExistence type="predicted"/>
<reference evidence="2 3" key="1">
    <citation type="submission" date="2020-02" db="EMBL/GenBank/DDBJ databases">
        <authorList>
            <person name="Khan S.A."/>
            <person name="Jeon C.O."/>
            <person name="Chun B.H."/>
        </authorList>
    </citation>
    <scope>NUCLEOTIDE SEQUENCE [LARGE SCALE GENOMIC DNA]</scope>
    <source>
        <strain evidence="2 3">H239</strain>
    </source>
</reference>
<name>A0A6M1SAH9_9HYPH</name>